<feature type="binding site" evidence="5">
    <location>
        <position position="330"/>
    </location>
    <ligand>
        <name>Fe cation</name>
        <dbReference type="ChEBI" id="CHEBI:24875"/>
        <note>catalytic</note>
    </ligand>
</feature>
<dbReference type="GO" id="GO:0010436">
    <property type="term" value="F:carotenoid dioxygenase activity"/>
    <property type="evidence" value="ECO:0007669"/>
    <property type="project" value="TreeGrafter"/>
</dbReference>
<evidence type="ECO:0000256" key="3">
    <source>
        <dbReference type="ARBA" id="ARBA00022964"/>
    </source>
</evidence>
<reference evidence="6" key="1">
    <citation type="submission" date="2018-01" db="EMBL/GenBank/DDBJ databases">
        <authorList>
            <person name="Mao J.F."/>
        </authorList>
    </citation>
    <scope>NUCLEOTIDE SEQUENCE</scope>
    <source>
        <strain evidence="6">Huo1</strain>
        <tissue evidence="6">Leaf</tissue>
    </source>
</reference>
<reference evidence="6" key="2">
    <citation type="submission" date="2020-08" db="EMBL/GenBank/DDBJ databases">
        <title>Plant Genome Project.</title>
        <authorList>
            <person name="Zhang R.-G."/>
        </authorList>
    </citation>
    <scope>NUCLEOTIDE SEQUENCE</scope>
    <source>
        <strain evidence="6">Huo1</strain>
        <tissue evidence="6">Leaf</tissue>
    </source>
</reference>
<keyword evidence="7" id="KW-1185">Reference proteome</keyword>
<keyword evidence="3" id="KW-0223">Dioxygenase</keyword>
<name>A0A8X8WT45_SALSN</name>
<keyword evidence="3" id="KW-0560">Oxidoreductase</keyword>
<feature type="binding site" evidence="5">
    <location>
        <position position="395"/>
    </location>
    <ligand>
        <name>Fe cation</name>
        <dbReference type="ChEBI" id="CHEBI:24875"/>
        <note>catalytic</note>
    </ligand>
</feature>
<evidence type="ECO:0000256" key="2">
    <source>
        <dbReference type="ARBA" id="ARBA00022723"/>
    </source>
</evidence>
<gene>
    <name evidence="6" type="ORF">SASPL_140932</name>
</gene>
<dbReference type="PANTHER" id="PTHR10543:SF46">
    <property type="entry name" value="CAROTENOID CLEAVAGE DIOXYGENASE 4, CHLOROPLASTIC-RELATED"/>
    <property type="match status" value="1"/>
</dbReference>
<dbReference type="GO" id="GO:0046872">
    <property type="term" value="F:metal ion binding"/>
    <property type="evidence" value="ECO:0007669"/>
    <property type="project" value="UniProtKB-KW"/>
</dbReference>
<evidence type="ECO:0000313" key="7">
    <source>
        <dbReference type="Proteomes" id="UP000298416"/>
    </source>
</evidence>
<dbReference type="Pfam" id="PF03055">
    <property type="entry name" value="RPE65"/>
    <property type="match status" value="1"/>
</dbReference>
<keyword evidence="2 5" id="KW-0479">Metal-binding</keyword>
<evidence type="ECO:0000256" key="1">
    <source>
        <dbReference type="ARBA" id="ARBA00006787"/>
    </source>
</evidence>
<feature type="binding site" evidence="5">
    <location>
        <position position="282"/>
    </location>
    <ligand>
        <name>Fe cation</name>
        <dbReference type="ChEBI" id="CHEBI:24875"/>
        <note>catalytic</note>
    </ligand>
</feature>
<dbReference type="PANTHER" id="PTHR10543">
    <property type="entry name" value="BETA-CAROTENE DIOXYGENASE"/>
    <property type="match status" value="1"/>
</dbReference>
<evidence type="ECO:0000256" key="5">
    <source>
        <dbReference type="PIRSR" id="PIRSR604294-1"/>
    </source>
</evidence>
<protein>
    <recommendedName>
        <fullName evidence="8">9-cis-epoxycarotenoid dioxygenase</fullName>
    </recommendedName>
</protein>
<proteinExistence type="inferred from homology"/>
<comment type="cofactor">
    <cofactor evidence="5">
        <name>Fe(2+)</name>
        <dbReference type="ChEBI" id="CHEBI:29033"/>
    </cofactor>
    <text evidence="5">Binds 1 Fe(2+) ion per subunit.</text>
</comment>
<comment type="caution">
    <text evidence="6">The sequence shown here is derived from an EMBL/GenBank/DDBJ whole genome shotgun (WGS) entry which is preliminary data.</text>
</comment>
<comment type="similarity">
    <text evidence="1">Belongs to the carotenoid oxygenase family.</text>
</comment>
<keyword evidence="4 5" id="KW-0408">Iron</keyword>
<dbReference type="GO" id="GO:0009570">
    <property type="term" value="C:chloroplast stroma"/>
    <property type="evidence" value="ECO:0007669"/>
    <property type="project" value="TreeGrafter"/>
</dbReference>
<dbReference type="InterPro" id="IPR004294">
    <property type="entry name" value="Carotenoid_Oase"/>
</dbReference>
<sequence length="594" mass="65560">MQTLILHSTFIPRNLEITINSNSSHHHQLTLITAKSSSTIFHNLTKNSSTIFYNLTKKLPKTDQTIINFKSPLPSIFKSLDDFICNVIDLPLPPSLDPKHVLSGNFAPVSELPPTACDAVEGSLPGCLDGGAYIRNGPNPHFFPNGPYHLFEGDGMLHMIKFSHGKPTFCCRYVNTHKHAVEREIGYPFVPSIFSSFNGGLLASISRFFLTTARVIAGQFDPINHGLGPANTSLALISDRLFALCESDLPYAIEITAEGDLKTLGRHDFGLKSAPFSRMTAHPKIDCVTGEAFAYEYVGTPPSLKLFRIDSDGKRQKHVPISMEKFTAIHDFAVTERYAVIPDVQIVVNPWSILKGRSPVEIDREKVARLGVIPRYAEDEGEMVWIEAAGFNPVHCASAWEEDGGDTVCVVASNAMAVDKLLENVGSAEMRMEKIVVDVKRKTVVRRQRLSPEILDFGVINPAYAAKKHRYIYAAIVCELRLIGVVKLDLSIPIKGSGGDCAVASRWYGPSCHGSEPFFVAREPNNPTAEEDDGYLVTYLHDDNTPQSKFIVMDAKSPNLDIIAAVKLPQRIPTGFHGLFLSESDLNKLIRQSC</sequence>
<dbReference type="AlphaFoldDB" id="A0A8X8WT45"/>
<dbReference type="Proteomes" id="UP000298416">
    <property type="component" value="Unassembled WGS sequence"/>
</dbReference>
<evidence type="ECO:0008006" key="8">
    <source>
        <dbReference type="Google" id="ProtNLM"/>
    </source>
</evidence>
<evidence type="ECO:0000256" key="4">
    <source>
        <dbReference type="ARBA" id="ARBA00023004"/>
    </source>
</evidence>
<dbReference type="GO" id="GO:0016121">
    <property type="term" value="P:carotene catabolic process"/>
    <property type="evidence" value="ECO:0007669"/>
    <property type="project" value="TreeGrafter"/>
</dbReference>
<evidence type="ECO:0000313" key="6">
    <source>
        <dbReference type="EMBL" id="KAG6399451.1"/>
    </source>
</evidence>
<organism evidence="6">
    <name type="scientific">Salvia splendens</name>
    <name type="common">Scarlet sage</name>
    <dbReference type="NCBI Taxonomy" id="180675"/>
    <lineage>
        <taxon>Eukaryota</taxon>
        <taxon>Viridiplantae</taxon>
        <taxon>Streptophyta</taxon>
        <taxon>Embryophyta</taxon>
        <taxon>Tracheophyta</taxon>
        <taxon>Spermatophyta</taxon>
        <taxon>Magnoliopsida</taxon>
        <taxon>eudicotyledons</taxon>
        <taxon>Gunneridae</taxon>
        <taxon>Pentapetalae</taxon>
        <taxon>asterids</taxon>
        <taxon>lamiids</taxon>
        <taxon>Lamiales</taxon>
        <taxon>Lamiaceae</taxon>
        <taxon>Nepetoideae</taxon>
        <taxon>Mentheae</taxon>
        <taxon>Salviinae</taxon>
        <taxon>Salvia</taxon>
        <taxon>Salvia subgen. Calosphace</taxon>
        <taxon>core Calosphace</taxon>
    </lineage>
</organism>
<accession>A0A8X8WT45</accession>
<feature type="binding site" evidence="5">
    <location>
        <position position="577"/>
    </location>
    <ligand>
        <name>Fe cation</name>
        <dbReference type="ChEBI" id="CHEBI:24875"/>
        <note>catalytic</note>
    </ligand>
</feature>
<dbReference type="EMBL" id="PNBA02000015">
    <property type="protein sequence ID" value="KAG6399451.1"/>
    <property type="molecule type" value="Genomic_DNA"/>
</dbReference>